<organism evidence="7 8">
    <name type="scientific">Piloderma croceum (strain F 1598)</name>
    <dbReference type="NCBI Taxonomy" id="765440"/>
    <lineage>
        <taxon>Eukaryota</taxon>
        <taxon>Fungi</taxon>
        <taxon>Dikarya</taxon>
        <taxon>Basidiomycota</taxon>
        <taxon>Agaricomycotina</taxon>
        <taxon>Agaricomycetes</taxon>
        <taxon>Agaricomycetidae</taxon>
        <taxon>Atheliales</taxon>
        <taxon>Atheliaceae</taxon>
        <taxon>Piloderma</taxon>
    </lineage>
</organism>
<keyword evidence="2 6" id="KW-0812">Transmembrane</keyword>
<feature type="transmembrane region" description="Helical" evidence="6">
    <location>
        <begin position="485"/>
        <end position="510"/>
    </location>
</feature>
<dbReference type="GO" id="GO:0050897">
    <property type="term" value="F:cobalt ion binding"/>
    <property type="evidence" value="ECO:0007669"/>
    <property type="project" value="TreeGrafter"/>
</dbReference>
<dbReference type="InterPro" id="IPR002523">
    <property type="entry name" value="MgTranspt_CorA/ZnTranspt_ZntB"/>
</dbReference>
<evidence type="ECO:0000313" key="7">
    <source>
        <dbReference type="EMBL" id="KIM77279.1"/>
    </source>
</evidence>
<feature type="region of interest" description="Disordered" evidence="5">
    <location>
        <begin position="1"/>
        <end position="26"/>
    </location>
</feature>
<evidence type="ECO:0000256" key="1">
    <source>
        <dbReference type="ARBA" id="ARBA00004651"/>
    </source>
</evidence>
<evidence type="ECO:0000256" key="6">
    <source>
        <dbReference type="SAM" id="Phobius"/>
    </source>
</evidence>
<evidence type="ECO:0000256" key="5">
    <source>
        <dbReference type="SAM" id="MobiDB-lite"/>
    </source>
</evidence>
<name>A0A0C3FBN2_PILCF</name>
<evidence type="ECO:0000256" key="3">
    <source>
        <dbReference type="ARBA" id="ARBA00022989"/>
    </source>
</evidence>
<dbReference type="HOGENOM" id="CLU_018401_0_0_1"/>
<feature type="compositionally biased region" description="Basic residues" evidence="5">
    <location>
        <begin position="1"/>
        <end position="11"/>
    </location>
</feature>
<keyword evidence="4 6" id="KW-0472">Membrane</keyword>
<dbReference type="SUPFAM" id="SSF144083">
    <property type="entry name" value="Magnesium transport protein CorA, transmembrane region"/>
    <property type="match status" value="1"/>
</dbReference>
<dbReference type="EMBL" id="KN833026">
    <property type="protein sequence ID" value="KIM77279.1"/>
    <property type="molecule type" value="Genomic_DNA"/>
</dbReference>
<keyword evidence="8" id="KW-1185">Reference proteome</keyword>
<dbReference type="AlphaFoldDB" id="A0A0C3FBN2"/>
<proteinExistence type="predicted"/>
<keyword evidence="3 6" id="KW-1133">Transmembrane helix</keyword>
<protein>
    <submittedName>
        <fullName evidence="7">Uncharacterized protein</fullName>
    </submittedName>
</protein>
<dbReference type="STRING" id="765440.A0A0C3FBN2"/>
<dbReference type="Proteomes" id="UP000054166">
    <property type="component" value="Unassembled WGS sequence"/>
</dbReference>
<dbReference type="Pfam" id="PF01544">
    <property type="entry name" value="CorA"/>
    <property type="match status" value="1"/>
</dbReference>
<reference evidence="7 8" key="1">
    <citation type="submission" date="2014-04" db="EMBL/GenBank/DDBJ databases">
        <authorList>
            <consortium name="DOE Joint Genome Institute"/>
            <person name="Kuo A."/>
            <person name="Tarkka M."/>
            <person name="Buscot F."/>
            <person name="Kohler A."/>
            <person name="Nagy L.G."/>
            <person name="Floudas D."/>
            <person name="Copeland A."/>
            <person name="Barry K.W."/>
            <person name="Cichocki N."/>
            <person name="Veneault-Fourrey C."/>
            <person name="LaButti K."/>
            <person name="Lindquist E.A."/>
            <person name="Lipzen A."/>
            <person name="Lundell T."/>
            <person name="Morin E."/>
            <person name="Murat C."/>
            <person name="Sun H."/>
            <person name="Tunlid A."/>
            <person name="Henrissat B."/>
            <person name="Grigoriev I.V."/>
            <person name="Hibbett D.S."/>
            <person name="Martin F."/>
            <person name="Nordberg H.P."/>
            <person name="Cantor M.N."/>
            <person name="Hua S.X."/>
        </authorList>
    </citation>
    <scope>NUCLEOTIDE SEQUENCE [LARGE SCALE GENOMIC DNA]</scope>
    <source>
        <strain evidence="7 8">F 1598</strain>
    </source>
</reference>
<reference evidence="8" key="2">
    <citation type="submission" date="2015-01" db="EMBL/GenBank/DDBJ databases">
        <title>Evolutionary Origins and Diversification of the Mycorrhizal Mutualists.</title>
        <authorList>
            <consortium name="DOE Joint Genome Institute"/>
            <consortium name="Mycorrhizal Genomics Consortium"/>
            <person name="Kohler A."/>
            <person name="Kuo A."/>
            <person name="Nagy L.G."/>
            <person name="Floudas D."/>
            <person name="Copeland A."/>
            <person name="Barry K.W."/>
            <person name="Cichocki N."/>
            <person name="Veneault-Fourrey C."/>
            <person name="LaButti K."/>
            <person name="Lindquist E.A."/>
            <person name="Lipzen A."/>
            <person name="Lundell T."/>
            <person name="Morin E."/>
            <person name="Murat C."/>
            <person name="Riley R."/>
            <person name="Ohm R."/>
            <person name="Sun H."/>
            <person name="Tunlid A."/>
            <person name="Henrissat B."/>
            <person name="Grigoriev I.V."/>
            <person name="Hibbett D.S."/>
            <person name="Martin F."/>
        </authorList>
    </citation>
    <scope>NUCLEOTIDE SEQUENCE [LARGE SCALE GENOMIC DNA]</scope>
    <source>
        <strain evidence="8">F 1598</strain>
    </source>
</reference>
<gene>
    <name evidence="7" type="ORF">PILCRDRAFT_796063</name>
</gene>
<feature type="transmembrane region" description="Helical" evidence="6">
    <location>
        <begin position="451"/>
        <end position="473"/>
    </location>
</feature>
<accession>A0A0C3FBN2</accession>
<dbReference type="PANTHER" id="PTHR46494:SF1">
    <property type="entry name" value="CORA FAMILY METAL ION TRANSPORTER (EUROFUNG)"/>
    <property type="match status" value="1"/>
</dbReference>
<dbReference type="OrthoDB" id="3231000at2759"/>
<evidence type="ECO:0000256" key="2">
    <source>
        <dbReference type="ARBA" id="ARBA00022692"/>
    </source>
</evidence>
<dbReference type="InParanoid" id="A0A0C3FBN2"/>
<dbReference type="GO" id="GO:0005886">
    <property type="term" value="C:plasma membrane"/>
    <property type="evidence" value="ECO:0007669"/>
    <property type="project" value="UniProtKB-SubCell"/>
</dbReference>
<dbReference type="Gene3D" id="1.20.58.340">
    <property type="entry name" value="Magnesium transport protein CorA, transmembrane region"/>
    <property type="match status" value="1"/>
</dbReference>
<evidence type="ECO:0000256" key="4">
    <source>
        <dbReference type="ARBA" id="ARBA00023136"/>
    </source>
</evidence>
<dbReference type="GO" id="GO:0015087">
    <property type="term" value="F:cobalt ion transmembrane transporter activity"/>
    <property type="evidence" value="ECO:0007669"/>
    <property type="project" value="TreeGrafter"/>
</dbReference>
<comment type="subcellular location">
    <subcellularLocation>
        <location evidence="1">Cell membrane</location>
        <topology evidence="1">Multi-pass membrane protein</topology>
    </subcellularLocation>
</comment>
<dbReference type="PANTHER" id="PTHR46494">
    <property type="entry name" value="CORA FAMILY METAL ION TRANSPORTER (EUROFUNG)"/>
    <property type="match status" value="1"/>
</dbReference>
<evidence type="ECO:0000313" key="8">
    <source>
        <dbReference type="Proteomes" id="UP000054166"/>
    </source>
</evidence>
<sequence length="547" mass="62394">MYQSSVHRRPKPSLADRRIPKPSYRHAAPAGPWPYIDSLADQESEEVIDAKILAVIGSCGHKNCQDCPKWTAYPQSLFGNWTIKPVRKCGIERAVKDREHSSTIYTVDVLENGVFGDSGEARVTTGNKKDYWRNTLLPDRESGIRVRALFVHKMSGPVLQMLGTRFNIEPFFFSSSINWIPSRYQENAIPKIGDHITVTLTFVRSIDQAAALDPCHESIASESGKSRIGSSLMSMEHIDTHAPLSLRSANKILLLDLLAIHMVRDVKGSTIISYHHSIDGSTTAEDLFTRLKLVGRSVYWQKVVRKSQDSTFVFLAILWSALYAWDEALEVLYDHFCWLESRVIGTNDVALTYELHVIRAHLLHYTALLSDFKKSVIFIRDTHNPAMDEDSITDEQRRLDKKLLTEECGHLLTEIERLQMNRQMQDDRVQNVKHLVYAMVNIEDSKAMKRLSYITMIFLPGSFMAGVFGMNVIELNSGTYGTIVHYVAAALPLTFVTIWIIVAFQSRFVLRDNEAMWKKLLWPIALIHRLISQTRRRPEDSTSYLPL</sequence>
<dbReference type="GO" id="GO:0000287">
    <property type="term" value="F:magnesium ion binding"/>
    <property type="evidence" value="ECO:0007669"/>
    <property type="project" value="TreeGrafter"/>
</dbReference>
<dbReference type="InterPro" id="IPR045863">
    <property type="entry name" value="CorA_TM1_TM2"/>
</dbReference>
<dbReference type="GO" id="GO:0015095">
    <property type="term" value="F:magnesium ion transmembrane transporter activity"/>
    <property type="evidence" value="ECO:0007669"/>
    <property type="project" value="TreeGrafter"/>
</dbReference>